<dbReference type="RefSeq" id="WP_176734879.1">
    <property type="nucleotide sequence ID" value="NZ_FMCT01000006.1"/>
</dbReference>
<keyword evidence="2" id="KW-1185">Reference proteome</keyword>
<reference evidence="2" key="1">
    <citation type="submission" date="2016-06" db="EMBL/GenBank/DDBJ databases">
        <authorList>
            <person name="Varghese N."/>
            <person name="Submissions Spin"/>
        </authorList>
    </citation>
    <scope>NUCLEOTIDE SEQUENCE [LARGE SCALE GENOMIC DNA]</scope>
    <source>
        <strain evidence="2">DSM 43168</strain>
    </source>
</reference>
<dbReference type="AlphaFoldDB" id="A0A1C4YFV5"/>
<sequence>MSNTLDADIRHDHMSGRTVVATFPIRVVTKIESAVVTGGNDKLGGGLSFPVR</sequence>
<dbReference type="EMBL" id="FMCT01000006">
    <property type="protein sequence ID" value="SCF19605.1"/>
    <property type="molecule type" value="Genomic_DNA"/>
</dbReference>
<organism evidence="1 2">
    <name type="scientific">Micromonospora carbonacea</name>
    <dbReference type="NCBI Taxonomy" id="47853"/>
    <lineage>
        <taxon>Bacteria</taxon>
        <taxon>Bacillati</taxon>
        <taxon>Actinomycetota</taxon>
        <taxon>Actinomycetes</taxon>
        <taxon>Micromonosporales</taxon>
        <taxon>Micromonosporaceae</taxon>
        <taxon>Micromonospora</taxon>
    </lineage>
</organism>
<protein>
    <submittedName>
        <fullName evidence="1">Uncharacterized protein</fullName>
    </submittedName>
</protein>
<evidence type="ECO:0000313" key="1">
    <source>
        <dbReference type="EMBL" id="SCF19605.1"/>
    </source>
</evidence>
<proteinExistence type="predicted"/>
<accession>A0A1C4YFV5</accession>
<evidence type="ECO:0000313" key="2">
    <source>
        <dbReference type="Proteomes" id="UP000183585"/>
    </source>
</evidence>
<gene>
    <name evidence="1" type="ORF">GA0070563_10697</name>
</gene>
<dbReference type="Proteomes" id="UP000183585">
    <property type="component" value="Unassembled WGS sequence"/>
</dbReference>
<name>A0A1C4YFV5_9ACTN</name>